<name>A0A3B0X537_9ZZZZ</name>
<dbReference type="SMART" id="SM00260">
    <property type="entry name" value="CheW"/>
    <property type="match status" value="1"/>
</dbReference>
<evidence type="ECO:0000259" key="1">
    <source>
        <dbReference type="SMART" id="SM00260"/>
    </source>
</evidence>
<dbReference type="SUPFAM" id="SSF50341">
    <property type="entry name" value="CheW-like"/>
    <property type="match status" value="1"/>
</dbReference>
<dbReference type="AlphaFoldDB" id="A0A3B0X537"/>
<sequence>MSDGDKKNSIQEKIIHDYLGSLLYDVTSKEKNELPSPINLVDEPIDIVDVDVKHSSEKKLQYTSIAPSKPLIKPDEKIPHKTAIAPSVIGLEQLISEVPDVVLETKTEVITKTEVKEEALVKSIEIDIEMSSSTLNVSENLISENGVPEWAETRFQCLLFNVLGLNLAVPLVKLNSVIPWDENITITPNNTQWYLGLVQHLNKQVKVIDTALLVLPENRHQNINDDTNGRLSHILLVDDFKWGLACSSIGEVIWLNKEEVKWRKNKTSKGWLSGTSLEHLCALIDTEVFAKMLTESSQSTNN</sequence>
<dbReference type="EMBL" id="UOFF01000267">
    <property type="protein sequence ID" value="VAW56669.1"/>
    <property type="molecule type" value="Genomic_DNA"/>
</dbReference>
<accession>A0A3B0X537</accession>
<evidence type="ECO:0000313" key="2">
    <source>
        <dbReference type="EMBL" id="VAW56669.1"/>
    </source>
</evidence>
<dbReference type="Pfam" id="PF01584">
    <property type="entry name" value="CheW"/>
    <property type="match status" value="1"/>
</dbReference>
<dbReference type="GO" id="GO:0006935">
    <property type="term" value="P:chemotaxis"/>
    <property type="evidence" value="ECO:0007669"/>
    <property type="project" value="InterPro"/>
</dbReference>
<dbReference type="InterPro" id="IPR002545">
    <property type="entry name" value="CheW-lke_dom"/>
</dbReference>
<gene>
    <name evidence="2" type="ORF">MNBD_GAMMA07-309</name>
</gene>
<organism evidence="2">
    <name type="scientific">hydrothermal vent metagenome</name>
    <dbReference type="NCBI Taxonomy" id="652676"/>
    <lineage>
        <taxon>unclassified sequences</taxon>
        <taxon>metagenomes</taxon>
        <taxon>ecological metagenomes</taxon>
    </lineage>
</organism>
<reference evidence="2" key="1">
    <citation type="submission" date="2018-06" db="EMBL/GenBank/DDBJ databases">
        <authorList>
            <person name="Zhirakovskaya E."/>
        </authorList>
    </citation>
    <scope>NUCLEOTIDE SEQUENCE</scope>
</reference>
<dbReference type="InterPro" id="IPR036061">
    <property type="entry name" value="CheW-like_dom_sf"/>
</dbReference>
<feature type="domain" description="CheW-like" evidence="1">
    <location>
        <begin position="152"/>
        <end position="290"/>
    </location>
</feature>
<dbReference type="GO" id="GO:0007165">
    <property type="term" value="P:signal transduction"/>
    <property type="evidence" value="ECO:0007669"/>
    <property type="project" value="InterPro"/>
</dbReference>
<proteinExistence type="predicted"/>
<protein>
    <recommendedName>
        <fullName evidence="1">CheW-like domain-containing protein</fullName>
    </recommendedName>
</protein>